<dbReference type="EMBL" id="LAZR01002720">
    <property type="protein sequence ID" value="KKN26416.1"/>
    <property type="molecule type" value="Genomic_DNA"/>
</dbReference>
<organism evidence="1">
    <name type="scientific">marine sediment metagenome</name>
    <dbReference type="NCBI Taxonomy" id="412755"/>
    <lineage>
        <taxon>unclassified sequences</taxon>
        <taxon>metagenomes</taxon>
        <taxon>ecological metagenomes</taxon>
    </lineage>
</organism>
<dbReference type="AlphaFoldDB" id="A0A0F9RN98"/>
<accession>A0A0F9RN98</accession>
<name>A0A0F9RN98_9ZZZZ</name>
<proteinExistence type="predicted"/>
<reference evidence="1" key="1">
    <citation type="journal article" date="2015" name="Nature">
        <title>Complex archaea that bridge the gap between prokaryotes and eukaryotes.</title>
        <authorList>
            <person name="Spang A."/>
            <person name="Saw J.H."/>
            <person name="Jorgensen S.L."/>
            <person name="Zaremba-Niedzwiedzka K."/>
            <person name="Martijn J."/>
            <person name="Lind A.E."/>
            <person name="van Eijk R."/>
            <person name="Schleper C."/>
            <person name="Guy L."/>
            <person name="Ettema T.J."/>
        </authorList>
    </citation>
    <scope>NUCLEOTIDE SEQUENCE</scope>
</reference>
<protein>
    <submittedName>
        <fullName evidence="1">Uncharacterized protein</fullName>
    </submittedName>
</protein>
<evidence type="ECO:0000313" key="1">
    <source>
        <dbReference type="EMBL" id="KKN26416.1"/>
    </source>
</evidence>
<gene>
    <name evidence="1" type="ORF">LCGC14_0874940</name>
</gene>
<comment type="caution">
    <text evidence="1">The sequence shown here is derived from an EMBL/GenBank/DDBJ whole genome shotgun (WGS) entry which is preliminary data.</text>
</comment>
<sequence length="43" mass="4564">MAQRRFGPTRGAGVAIVELEGEQQISPGALGIVGYEPVARRLL</sequence>